<evidence type="ECO:0000313" key="2">
    <source>
        <dbReference type="Proteomes" id="UP000095141"/>
    </source>
</evidence>
<evidence type="ECO:0000313" key="1">
    <source>
        <dbReference type="EMBL" id="OCX48182.1"/>
    </source>
</evidence>
<accession>A0A1C2G9M5</accession>
<dbReference type="EMBL" id="MCNS01000008">
    <property type="protein sequence ID" value="OCX48182.1"/>
    <property type="molecule type" value="Genomic_DNA"/>
</dbReference>
<gene>
    <name evidence="1" type="ORF">BFD03_05350</name>
</gene>
<comment type="caution">
    <text evidence="1">The sequence shown here is derived from an EMBL/GenBank/DDBJ whole genome shotgun (WGS) entry which is preliminary data.</text>
</comment>
<dbReference type="AlphaFoldDB" id="A0A1C2G9M5"/>
<organism evidence="1 2">
    <name type="scientific">Limosilactobacillus reuteri</name>
    <name type="common">Lactobacillus reuteri</name>
    <dbReference type="NCBI Taxonomy" id="1598"/>
    <lineage>
        <taxon>Bacteria</taxon>
        <taxon>Bacillati</taxon>
        <taxon>Bacillota</taxon>
        <taxon>Bacilli</taxon>
        <taxon>Lactobacillales</taxon>
        <taxon>Lactobacillaceae</taxon>
        <taxon>Limosilactobacillus</taxon>
    </lineage>
</organism>
<name>A0A1C2G9M5_LIMRT</name>
<dbReference type="Proteomes" id="UP000095141">
    <property type="component" value="Unassembled WGS sequence"/>
</dbReference>
<protein>
    <submittedName>
        <fullName evidence="1">Uncharacterized protein</fullName>
    </submittedName>
</protein>
<dbReference type="RefSeq" id="WP_066035679.1">
    <property type="nucleotide sequence ID" value="NZ_CAJTCB010000033.1"/>
</dbReference>
<sequence length="148" mass="17366">MTREQLRIAEKEELRDQLHKLGWSDVKSISGGYTFHIVTADHTEHWMTVVDKGDGKNFSSSFENGMPIKLYTSTMALINKWLMPKEKRWVLFMGKDPDEDDMYLQIDEDGVSVDWDPISYSSDRLEELKGYYPRLEKVIDTLKLEEKK</sequence>
<reference evidence="1 2" key="1">
    <citation type="submission" date="2016-08" db="EMBL/GenBank/DDBJ databases">
        <title>Probiotic bacterium isolated from chicken gut.</title>
        <authorList>
            <person name="Levy J.L."/>
            <person name="Hassan H.M."/>
            <person name="Mendoza M.A."/>
        </authorList>
    </citation>
    <scope>NUCLEOTIDE SEQUENCE [LARGE SCALE GENOMIC DNA]</scope>
    <source>
        <strain evidence="1 2">P43</strain>
    </source>
</reference>
<proteinExistence type="predicted"/>